<protein>
    <recommendedName>
        <fullName evidence="7">Aryldialkylphosphatase</fullName>
    </recommendedName>
</protein>
<feature type="binding site" evidence="4">
    <location>
        <position position="186"/>
    </location>
    <ligand>
        <name>Zn(2+)</name>
        <dbReference type="ChEBI" id="CHEBI:29105"/>
        <label>2</label>
    </ligand>
</feature>
<feature type="binding site" evidence="4">
    <location>
        <position position="28"/>
    </location>
    <ligand>
        <name>Zn(2+)</name>
        <dbReference type="ChEBI" id="CHEBI:29105"/>
        <label>1</label>
    </ligand>
</feature>
<comment type="cofactor">
    <cofactor evidence="4">
        <name>a divalent metal cation</name>
        <dbReference type="ChEBI" id="CHEBI:60240"/>
    </cofactor>
    <text evidence="4">Binds 2 divalent metal cations per subunit.</text>
</comment>
<feature type="binding site" evidence="4">
    <location>
        <position position="272"/>
    </location>
    <ligand>
        <name>Zn(2+)</name>
        <dbReference type="ChEBI" id="CHEBI:29105"/>
        <label>1</label>
    </ligand>
</feature>
<evidence type="ECO:0000256" key="1">
    <source>
        <dbReference type="ARBA" id="ARBA00022723"/>
    </source>
</evidence>
<comment type="similarity">
    <text evidence="5">Belongs to the metallo-dependent hydrolases superfamily. Phosphotriesterase family.</text>
</comment>
<feature type="binding site" description="via carbamate group" evidence="4">
    <location>
        <position position="153"/>
    </location>
    <ligand>
        <name>Zn(2+)</name>
        <dbReference type="ChEBI" id="CHEBI:29105"/>
        <label>1</label>
    </ligand>
</feature>
<evidence type="ECO:0000256" key="5">
    <source>
        <dbReference type="PROSITE-ProRule" id="PRU00679"/>
    </source>
</evidence>
<feature type="binding site" evidence="4">
    <location>
        <position position="214"/>
    </location>
    <ligand>
        <name>Zn(2+)</name>
        <dbReference type="ChEBI" id="CHEBI:29105"/>
        <label>2</label>
    </ligand>
</feature>
<dbReference type="InterPro" id="IPR032466">
    <property type="entry name" value="Metal_Hydrolase"/>
</dbReference>
<name>A0AB39YN48_9MICC</name>
<dbReference type="SUPFAM" id="SSF51556">
    <property type="entry name" value="Metallo-dependent hydrolases"/>
    <property type="match status" value="1"/>
</dbReference>
<dbReference type="AlphaFoldDB" id="A0AB39YN48"/>
<feature type="binding site" description="via carbamate group" evidence="4">
    <location>
        <position position="153"/>
    </location>
    <ligand>
        <name>Zn(2+)</name>
        <dbReference type="ChEBI" id="CHEBI:29105"/>
        <label>2</label>
    </ligand>
</feature>
<evidence type="ECO:0000256" key="3">
    <source>
        <dbReference type="PIRSR" id="PIRSR601559-50"/>
    </source>
</evidence>
<accession>A0AB39YN48</accession>
<dbReference type="PANTHER" id="PTHR10819:SF3">
    <property type="entry name" value="PHOSPHOTRIESTERASE-RELATED PROTEIN"/>
    <property type="match status" value="1"/>
</dbReference>
<organism evidence="6">
    <name type="scientific">Paenarthrobacter sp. AMU7</name>
    <dbReference type="NCBI Taxonomy" id="3162492"/>
    <lineage>
        <taxon>Bacteria</taxon>
        <taxon>Bacillati</taxon>
        <taxon>Actinomycetota</taxon>
        <taxon>Actinomycetes</taxon>
        <taxon>Micrococcales</taxon>
        <taxon>Micrococcaceae</taxon>
        <taxon>Paenarthrobacter</taxon>
    </lineage>
</organism>
<sequence>MMQPHKAGFIRTVLGDREELPAGSVFGHEHLIIDSPLIHDRFPHIHLYDVDTAVDEVSACRDAGAALMVDAMPVAAGRDAIRLAEISRRTGVDIISATGLHHDRYYGPLHWSNRVDMDDLVKLFVADLVEGIDEFDYTGPVVRRSAYKAGIVKVATSGQTPDQRDLRNLEAAAHASNLTGAPILTHCEGGLGGLAQVEFLLAMGVRPGSIILSHVDKSHALNYLKELASSGVILELDQGLRQRERGLSSVTVCAVYSLVEEGFGHQIIVGTDGARRDLWASLGGAPGLSWLASEFPVLLKSAGLTDNAIQDIMRNNAISALSWRPPASERAGDFAEELTR</sequence>
<keyword evidence="1 4" id="KW-0479">Metal-binding</keyword>
<feature type="modified residue" description="N6-carboxylysine" evidence="3 5">
    <location>
        <position position="153"/>
    </location>
</feature>
<feature type="binding site" evidence="4">
    <location>
        <position position="30"/>
    </location>
    <ligand>
        <name>Zn(2+)</name>
        <dbReference type="ChEBI" id="CHEBI:29105"/>
        <label>1</label>
    </ligand>
</feature>
<dbReference type="InterPro" id="IPR001559">
    <property type="entry name" value="Phosphotriesterase"/>
</dbReference>
<dbReference type="Pfam" id="PF02126">
    <property type="entry name" value="PTE"/>
    <property type="match status" value="1"/>
</dbReference>
<dbReference type="RefSeq" id="WP_280624598.1">
    <property type="nucleotide sequence ID" value="NZ_CP165735.1"/>
</dbReference>
<dbReference type="GO" id="GO:0016787">
    <property type="term" value="F:hydrolase activity"/>
    <property type="evidence" value="ECO:0007669"/>
    <property type="project" value="UniProtKB-KW"/>
</dbReference>
<evidence type="ECO:0000313" key="6">
    <source>
        <dbReference type="EMBL" id="XDV71297.1"/>
    </source>
</evidence>
<dbReference type="PANTHER" id="PTHR10819">
    <property type="entry name" value="PHOSPHOTRIESTERASE-RELATED"/>
    <property type="match status" value="1"/>
</dbReference>
<evidence type="ECO:0000256" key="4">
    <source>
        <dbReference type="PIRSR" id="PIRSR601559-51"/>
    </source>
</evidence>
<gene>
    <name evidence="6" type="ORF">ABQM86_20440</name>
</gene>
<dbReference type="EMBL" id="CP165735">
    <property type="protein sequence ID" value="XDV71297.1"/>
    <property type="molecule type" value="Genomic_DNA"/>
</dbReference>
<dbReference type="PROSITE" id="PS51347">
    <property type="entry name" value="PHOSPHOTRIESTERASE_2"/>
    <property type="match status" value="1"/>
</dbReference>
<reference evidence="6" key="1">
    <citation type="submission" date="2024-07" db="EMBL/GenBank/DDBJ databases">
        <authorList>
            <person name="Li J."/>
            <person name="Wei H."/>
            <person name="Ma J."/>
        </authorList>
    </citation>
    <scope>NUCLEOTIDE SEQUENCE</scope>
    <source>
        <strain evidence="6">AMU7</strain>
    </source>
</reference>
<evidence type="ECO:0008006" key="7">
    <source>
        <dbReference type="Google" id="ProtNLM"/>
    </source>
</evidence>
<dbReference type="PIRSF" id="PIRSF016839">
    <property type="entry name" value="PhP"/>
    <property type="match status" value="1"/>
</dbReference>
<keyword evidence="2" id="KW-0378">Hydrolase</keyword>
<proteinExistence type="inferred from homology"/>
<dbReference type="Gene3D" id="3.20.20.140">
    <property type="entry name" value="Metal-dependent hydrolases"/>
    <property type="match status" value="1"/>
</dbReference>
<evidence type="ECO:0000256" key="2">
    <source>
        <dbReference type="ARBA" id="ARBA00022801"/>
    </source>
</evidence>
<dbReference type="GO" id="GO:0008270">
    <property type="term" value="F:zinc ion binding"/>
    <property type="evidence" value="ECO:0007669"/>
    <property type="project" value="InterPro"/>
</dbReference>